<protein>
    <submittedName>
        <fullName evidence="4 5">ATG8-interacting protein 2-like</fullName>
    </submittedName>
</protein>
<dbReference type="RefSeq" id="XP_010426936.1">
    <property type="nucleotide sequence ID" value="XM_010428634.2"/>
</dbReference>
<reference evidence="3" key="1">
    <citation type="journal article" date="1997" name="Nucleic Acids Res.">
        <title>tRNAscan-SE: a program for improved detection of transfer RNA genes in genomic sequence.</title>
        <authorList>
            <person name="Lowe T.M."/>
            <person name="Eddy S.R."/>
        </authorList>
    </citation>
    <scope>NUCLEOTIDE SEQUENCE [LARGE SCALE GENOMIC DNA]</scope>
    <source>
        <strain evidence="3">r\DH55</strain>
    </source>
</reference>
<evidence type="ECO:0000313" key="5">
    <source>
        <dbReference type="RefSeq" id="XP_010426944.1"/>
    </source>
</evidence>
<dbReference type="RefSeq" id="XP_010426953.1">
    <property type="nucleotide sequence ID" value="XM_010428651.2"/>
</dbReference>
<keyword evidence="2" id="KW-0472">Membrane</keyword>
<dbReference type="Proteomes" id="UP000694864">
    <property type="component" value="Chromosome 2"/>
</dbReference>
<accession>A0ABM0TIM0</accession>
<feature type="compositionally biased region" description="Low complexity" evidence="1">
    <location>
        <begin position="182"/>
        <end position="201"/>
    </location>
</feature>
<organism evidence="3 6">
    <name type="scientific">Camelina sativa</name>
    <name type="common">False flax</name>
    <name type="synonym">Myagrum sativum</name>
    <dbReference type="NCBI Taxonomy" id="90675"/>
    <lineage>
        <taxon>Eukaryota</taxon>
        <taxon>Viridiplantae</taxon>
        <taxon>Streptophyta</taxon>
        <taxon>Embryophyta</taxon>
        <taxon>Tracheophyta</taxon>
        <taxon>Spermatophyta</taxon>
        <taxon>Magnoliopsida</taxon>
        <taxon>eudicotyledons</taxon>
        <taxon>Gunneridae</taxon>
        <taxon>Pentapetalae</taxon>
        <taxon>rosids</taxon>
        <taxon>malvids</taxon>
        <taxon>Brassicales</taxon>
        <taxon>Brassicaceae</taxon>
        <taxon>Camelineae</taxon>
        <taxon>Camelina</taxon>
    </lineage>
</organism>
<dbReference type="RefSeq" id="XP_010426944.1">
    <property type="nucleotide sequence ID" value="XM_010428642.2"/>
</dbReference>
<dbReference type="PANTHER" id="PTHR34797">
    <property type="entry name" value="ATG8-INTERACTING PROTEIN 2"/>
    <property type="match status" value="1"/>
</dbReference>
<dbReference type="GeneID" id="104711860"/>
<dbReference type="PANTHER" id="PTHR34797:SF1">
    <property type="entry name" value="ATG8-INTERACTING PROTEIN 2"/>
    <property type="match status" value="1"/>
</dbReference>
<feature type="compositionally biased region" description="Basic and acidic residues" evidence="1">
    <location>
        <begin position="34"/>
        <end position="44"/>
    </location>
</feature>
<sequence length="308" mass="33524">MADKDDASTRANNDWEVVSLTASAYAASPGPKPLDLKHEDDVNKDALTPPPLHESAQTSHPLYMSRHFVFPPTPTSSVDDVLQTDTTTSDLLTEGPSKKLDFGFSVEQETGSALKKDGGDLSLKGLDLSDNDFAGLDFSEDKGGKTHDNNNIYKTAMTSLDDERAISGFEQQSEPVQEPTEPSASASSPSDDVSSSDLNPTTKDDKNDDDVPPCQAWWKRSAASLIAQAKETNTVWSIFIAAAVMGVVILGQHWQQERWQILQLKWESTIGNEKAGRLMGPISRLKQAFVGGGQRRDSFIRASSHNDS</sequence>
<reference evidence="3" key="2">
    <citation type="journal article" date="2014" name="Nat. Commun.">
        <title>The emerging biofuel crop Camelina sativa retains a highly undifferentiated hexaploid genome structure.</title>
        <authorList>
            <person name="Kagale S."/>
            <person name="Koh C."/>
            <person name="Nixon J."/>
            <person name="Bollina V."/>
            <person name="Clarke W.E."/>
            <person name="Tuteja R."/>
            <person name="Spillane C."/>
            <person name="Robinson S.J."/>
            <person name="Links M.G."/>
            <person name="Clarke C."/>
            <person name="Higgins E.E."/>
            <person name="Huebert T."/>
            <person name="Sharpe A.G."/>
            <person name="Parkin I.A."/>
        </authorList>
    </citation>
    <scope>NUCLEOTIDE SEQUENCE [LARGE SCALE GENOMIC DNA]</scope>
    <source>
        <strain evidence="3">r\DH55</strain>
    </source>
</reference>
<feature type="region of interest" description="Disordered" evidence="1">
    <location>
        <begin position="171"/>
        <end position="214"/>
    </location>
</feature>
<reference evidence="4 5" key="3">
    <citation type="submission" date="2025-05" db="UniProtKB">
        <authorList>
            <consortium name="RefSeq"/>
        </authorList>
    </citation>
    <scope>IDENTIFICATION</scope>
    <source>
        <tissue evidence="4 5">Leaf</tissue>
    </source>
</reference>
<feature type="transmembrane region" description="Helical" evidence="2">
    <location>
        <begin position="234"/>
        <end position="251"/>
    </location>
</feature>
<feature type="region of interest" description="Disordered" evidence="1">
    <location>
        <begin position="26"/>
        <end position="60"/>
    </location>
</feature>
<keyword evidence="2" id="KW-0812">Transmembrane</keyword>
<keyword evidence="3" id="KW-1185">Reference proteome</keyword>
<evidence type="ECO:0000313" key="4">
    <source>
        <dbReference type="RefSeq" id="XP_010426936.1"/>
    </source>
</evidence>
<evidence type="ECO:0000256" key="1">
    <source>
        <dbReference type="SAM" id="MobiDB-lite"/>
    </source>
</evidence>
<evidence type="ECO:0000256" key="2">
    <source>
        <dbReference type="SAM" id="Phobius"/>
    </source>
</evidence>
<proteinExistence type="predicted"/>
<keyword evidence="2" id="KW-1133">Transmembrane helix</keyword>
<evidence type="ECO:0000313" key="3">
    <source>
        <dbReference type="Proteomes" id="UP000694864"/>
    </source>
</evidence>
<name>A0ABM0TIM0_CAMSA</name>
<gene>
    <name evidence="4 5 6" type="primary">LOC104711860</name>
</gene>
<dbReference type="InterPro" id="IPR040304">
    <property type="entry name" value="ATG8-IP-1/2"/>
</dbReference>
<evidence type="ECO:0000313" key="6">
    <source>
        <dbReference type="RefSeq" id="XP_010426953.1"/>
    </source>
</evidence>